<protein>
    <submittedName>
        <fullName evidence="1">Uncharacterized protein</fullName>
    </submittedName>
</protein>
<name>A0A7X9NZ60_9BACT</name>
<evidence type="ECO:0000313" key="2">
    <source>
        <dbReference type="Proteomes" id="UP000576082"/>
    </source>
</evidence>
<comment type="caution">
    <text evidence="1">The sequence shown here is derived from an EMBL/GenBank/DDBJ whole genome shotgun (WGS) entry which is preliminary data.</text>
</comment>
<gene>
    <name evidence="1" type="ORF">HHU12_00875</name>
</gene>
<dbReference type="AlphaFoldDB" id="A0A7X9NZ60"/>
<proteinExistence type="predicted"/>
<dbReference type="Proteomes" id="UP000576082">
    <property type="component" value="Unassembled WGS sequence"/>
</dbReference>
<sequence length="326" mass="38244">MKSKLILLQLFYFIIAFSGKVQAQEVMTLSGKAFYLKETYINYDVPIKIDTLELNKFKVYLLQSLEKDPIQKKVFKTKENNNFQFTFKKKLLKRYKYLEFHSSRLSSNHIIKLDTLSQSNFSVIVEKIPVTVLVAKPIIYLYPEKEQTVQLTLDFKGELLNTYPKYDNGWTVKASPDGKLIDTKDGRAHEYLFWDGTYNFSKEHYDYKSGFYVKRKEYIPFLESKLSYIGLTEREANDFISYWLPELNKNEISFIHFRINDNIDNTAFISCVPKFNTHLRVYMEFKSVSKKSIGALPETKLPKIERKGSVLVEWGGAEIRNDLLTP</sequence>
<keyword evidence="2" id="KW-1185">Reference proteome</keyword>
<evidence type="ECO:0000313" key="1">
    <source>
        <dbReference type="EMBL" id="NME66503.1"/>
    </source>
</evidence>
<dbReference type="EMBL" id="JABANE010000002">
    <property type="protein sequence ID" value="NME66503.1"/>
    <property type="molecule type" value="Genomic_DNA"/>
</dbReference>
<reference evidence="1 2" key="1">
    <citation type="submission" date="2020-04" db="EMBL/GenBank/DDBJ databases">
        <title>Flammeovirga sp. SR4, a novel species isolated from seawater.</title>
        <authorList>
            <person name="Wang X."/>
        </authorList>
    </citation>
    <scope>NUCLEOTIDE SEQUENCE [LARGE SCALE GENOMIC DNA]</scope>
    <source>
        <strain evidence="1 2">ATCC 23126</strain>
    </source>
</reference>
<dbReference type="RefSeq" id="WP_169654255.1">
    <property type="nucleotide sequence ID" value="NZ_JABANE010000002.1"/>
</dbReference>
<organism evidence="1 2">
    <name type="scientific">Flammeovirga aprica JL-4</name>
    <dbReference type="NCBI Taxonomy" id="694437"/>
    <lineage>
        <taxon>Bacteria</taxon>
        <taxon>Pseudomonadati</taxon>
        <taxon>Bacteroidota</taxon>
        <taxon>Cytophagia</taxon>
        <taxon>Cytophagales</taxon>
        <taxon>Flammeovirgaceae</taxon>
        <taxon>Flammeovirga</taxon>
    </lineage>
</organism>
<accession>A0A7X9NZ60</accession>